<sequence>MKRIFGFIIILVLFFSMVSSAEQINVEDNQKDKNDYELILNSFENTGSTFDNYNINGHVVMDNKFLSFEDMDKILEEFIIKFDIDKQSMEYTRSEQTDFRQIYVYDKNGQNKADRAISIIIDSERCQSMEQTHIIVDISTNQVYKGIVEDYVKLKNNLKKYSKNIDIYSCICGFFEGKIDEKCYNNIVDDILYSLDAQKKDEMKDVNILSTTGYSKKLSDYIKYGEEKINVNASVRYSEYDDKTFVYIGTPLITLEY</sequence>
<name>A0ABY8EE55_9FIRM</name>
<keyword evidence="1" id="KW-0732">Signal</keyword>
<keyword evidence="3" id="KW-1185">Reference proteome</keyword>
<dbReference type="SUPFAM" id="SSF143842">
    <property type="entry name" value="YwmB-like"/>
    <property type="match status" value="1"/>
</dbReference>
<proteinExistence type="predicted"/>
<evidence type="ECO:0000313" key="2">
    <source>
        <dbReference type="EMBL" id="WFD10064.1"/>
    </source>
</evidence>
<evidence type="ECO:0000256" key="1">
    <source>
        <dbReference type="SAM" id="SignalP"/>
    </source>
</evidence>
<feature type="signal peptide" evidence="1">
    <location>
        <begin position="1"/>
        <end position="21"/>
    </location>
</feature>
<dbReference type="InterPro" id="IPR014794">
    <property type="entry name" value="DUF1779"/>
</dbReference>
<dbReference type="EMBL" id="CP120733">
    <property type="protein sequence ID" value="WFD10064.1"/>
    <property type="molecule type" value="Genomic_DNA"/>
</dbReference>
<accession>A0ABY8EE55</accession>
<organism evidence="2 3">
    <name type="scientific">Tepidibacter hydrothermalis</name>
    <dbReference type="NCBI Taxonomy" id="3036126"/>
    <lineage>
        <taxon>Bacteria</taxon>
        <taxon>Bacillati</taxon>
        <taxon>Bacillota</taxon>
        <taxon>Clostridia</taxon>
        <taxon>Peptostreptococcales</taxon>
        <taxon>Peptostreptococcaceae</taxon>
        <taxon>Tepidibacter</taxon>
    </lineage>
</organism>
<dbReference type="Pfam" id="PF08680">
    <property type="entry name" value="DUF1779"/>
    <property type="match status" value="1"/>
</dbReference>
<dbReference type="InterPro" id="IPR036209">
    <property type="entry name" value="YwmB-like_sf"/>
</dbReference>
<feature type="chain" id="PRO_5046841273" evidence="1">
    <location>
        <begin position="22"/>
        <end position="257"/>
    </location>
</feature>
<protein>
    <submittedName>
        <fullName evidence="2">YwmB family TATA-box binding protein</fullName>
    </submittedName>
</protein>
<dbReference type="Gene3D" id="3.30.360.40">
    <property type="entry name" value="YwmB-like"/>
    <property type="match status" value="1"/>
</dbReference>
<dbReference type="Proteomes" id="UP001222800">
    <property type="component" value="Chromosome"/>
</dbReference>
<gene>
    <name evidence="2" type="ORF">P4S50_17060</name>
</gene>
<dbReference type="RefSeq" id="WP_277732041.1">
    <property type="nucleotide sequence ID" value="NZ_CP120733.1"/>
</dbReference>
<reference evidence="2 3" key="1">
    <citation type="submission" date="2023-03" db="EMBL/GenBank/DDBJ databases">
        <title>Complete genome sequence of Tepidibacter sp. SWIR-1, isolated from a deep-sea hydrothermal vent.</title>
        <authorList>
            <person name="Li X."/>
        </authorList>
    </citation>
    <scope>NUCLEOTIDE SEQUENCE [LARGE SCALE GENOMIC DNA]</scope>
    <source>
        <strain evidence="2 3">SWIR-1</strain>
    </source>
</reference>
<evidence type="ECO:0000313" key="3">
    <source>
        <dbReference type="Proteomes" id="UP001222800"/>
    </source>
</evidence>